<dbReference type="InterPro" id="IPR011598">
    <property type="entry name" value="bHLH_dom"/>
</dbReference>
<feature type="compositionally biased region" description="Polar residues" evidence="8">
    <location>
        <begin position="38"/>
        <end position="57"/>
    </location>
</feature>
<evidence type="ECO:0000256" key="8">
    <source>
        <dbReference type="SAM" id="MobiDB-lite"/>
    </source>
</evidence>
<evidence type="ECO:0000259" key="9">
    <source>
        <dbReference type="PROSITE" id="PS50888"/>
    </source>
</evidence>
<comment type="subcellular location">
    <subcellularLocation>
        <location evidence="1">Nucleus</location>
    </subcellularLocation>
</comment>
<dbReference type="GO" id="GO:0007423">
    <property type="term" value="P:sensory organ development"/>
    <property type="evidence" value="ECO:0007669"/>
    <property type="project" value="TreeGrafter"/>
</dbReference>
<dbReference type="GO" id="GO:0000981">
    <property type="term" value="F:DNA-binding transcription factor activity, RNA polymerase II-specific"/>
    <property type="evidence" value="ECO:0007669"/>
    <property type="project" value="TreeGrafter"/>
</dbReference>
<dbReference type="InterPro" id="IPR036638">
    <property type="entry name" value="HLH_DNA-bd_sf"/>
</dbReference>
<evidence type="ECO:0000256" key="3">
    <source>
        <dbReference type="ARBA" id="ARBA00022782"/>
    </source>
</evidence>
<dbReference type="GO" id="GO:0005634">
    <property type="term" value="C:nucleus"/>
    <property type="evidence" value="ECO:0007669"/>
    <property type="project" value="UniProtKB-SubCell"/>
</dbReference>
<dbReference type="AlphaFoldDB" id="A0A7G9UKX8"/>
<dbReference type="GO" id="GO:0070888">
    <property type="term" value="F:E-box binding"/>
    <property type="evidence" value="ECO:0007669"/>
    <property type="project" value="TreeGrafter"/>
</dbReference>
<feature type="domain" description="BHLH" evidence="9">
    <location>
        <begin position="100"/>
        <end position="152"/>
    </location>
</feature>
<dbReference type="GO" id="GO:0046983">
    <property type="term" value="F:protein dimerization activity"/>
    <property type="evidence" value="ECO:0007669"/>
    <property type="project" value="InterPro"/>
</dbReference>
<dbReference type="EMBL" id="MT901648">
    <property type="protein sequence ID" value="QNN94679.1"/>
    <property type="molecule type" value="mRNA"/>
</dbReference>
<dbReference type="SUPFAM" id="SSF47459">
    <property type="entry name" value="HLH, helix-loop-helix DNA-binding domain"/>
    <property type="match status" value="1"/>
</dbReference>
<keyword evidence="5" id="KW-0805">Transcription regulation</keyword>
<dbReference type="GO" id="GO:0061564">
    <property type="term" value="P:axon development"/>
    <property type="evidence" value="ECO:0007669"/>
    <property type="project" value="TreeGrafter"/>
</dbReference>
<evidence type="ECO:0000256" key="4">
    <source>
        <dbReference type="ARBA" id="ARBA00022902"/>
    </source>
</evidence>
<proteinExistence type="evidence at transcript level"/>
<dbReference type="InterPro" id="IPR050359">
    <property type="entry name" value="bHLH_transcription_factors"/>
</dbReference>
<evidence type="ECO:0000256" key="7">
    <source>
        <dbReference type="ARBA" id="ARBA00023242"/>
    </source>
</evidence>
<dbReference type="PANTHER" id="PTHR19290">
    <property type="entry name" value="BASIC HELIX-LOOP-HELIX PROTEIN NEUROGENIN-RELATED"/>
    <property type="match status" value="1"/>
</dbReference>
<dbReference type="PANTHER" id="PTHR19290:SF162">
    <property type="entry name" value="TRANSCRIPTION FACTOR ATOH7"/>
    <property type="match status" value="1"/>
</dbReference>
<evidence type="ECO:0000313" key="10">
    <source>
        <dbReference type="EMBL" id="QNN94679.1"/>
    </source>
</evidence>
<evidence type="ECO:0000256" key="5">
    <source>
        <dbReference type="ARBA" id="ARBA00023015"/>
    </source>
</evidence>
<evidence type="ECO:0000256" key="6">
    <source>
        <dbReference type="ARBA" id="ARBA00023163"/>
    </source>
</evidence>
<keyword evidence="3" id="KW-0221">Differentiation</keyword>
<dbReference type="FunFam" id="4.10.280.10:FF:000025">
    <property type="entry name" value="protein atonal homolog 7"/>
    <property type="match status" value="1"/>
</dbReference>
<keyword evidence="2" id="KW-0217">Developmental protein</keyword>
<dbReference type="CDD" id="cd11430">
    <property type="entry name" value="bHLH_TS_ATOH1_like"/>
    <property type="match status" value="1"/>
</dbReference>
<evidence type="ECO:0000256" key="1">
    <source>
        <dbReference type="ARBA" id="ARBA00004123"/>
    </source>
</evidence>
<dbReference type="Pfam" id="PF00010">
    <property type="entry name" value="HLH"/>
    <property type="match status" value="1"/>
</dbReference>
<dbReference type="Gene3D" id="4.10.280.10">
    <property type="entry name" value="Helix-loop-helix DNA-binding domain"/>
    <property type="match status" value="1"/>
</dbReference>
<evidence type="ECO:0000256" key="2">
    <source>
        <dbReference type="ARBA" id="ARBA00022473"/>
    </source>
</evidence>
<protein>
    <submittedName>
        <fullName evidence="10">Atonal transcription factor</fullName>
    </submittedName>
</protein>
<dbReference type="SMART" id="SM00353">
    <property type="entry name" value="HLH"/>
    <property type="match status" value="1"/>
</dbReference>
<organism evidence="10">
    <name type="scientific">Malacoceros fuliginosus</name>
    <name type="common">Polychaete tubeworm</name>
    <name type="synonym">Scolelepis fuliginosa</name>
    <dbReference type="NCBI Taxonomy" id="271776"/>
    <lineage>
        <taxon>Eukaryota</taxon>
        <taxon>Metazoa</taxon>
        <taxon>Spiralia</taxon>
        <taxon>Lophotrochozoa</taxon>
        <taxon>Annelida</taxon>
        <taxon>Polychaeta</taxon>
        <taxon>Sedentaria</taxon>
        <taxon>Canalipalpata</taxon>
        <taxon>Spionida</taxon>
        <taxon>Spionidae</taxon>
        <taxon>Malacoceros</taxon>
    </lineage>
</organism>
<feature type="region of interest" description="Disordered" evidence="8">
    <location>
        <begin position="38"/>
        <end position="109"/>
    </location>
</feature>
<reference evidence="10" key="1">
    <citation type="submission" date="2020-08" db="EMBL/GenBank/DDBJ databases">
        <title>The development of early pioneer neurons in the annelid Malacoceros fuliginosus.</title>
        <authorList>
            <person name="Kumar S."/>
            <person name="Tumu S."/>
            <person name="Helm C."/>
            <person name="Hausen H."/>
        </authorList>
    </citation>
    <scope>NUCLEOTIDE SEQUENCE</scope>
</reference>
<keyword evidence="6" id="KW-0804">Transcription</keyword>
<keyword evidence="7" id="KW-0539">Nucleus</keyword>
<sequence length="171" mass="19164">MMAEFAQRNGYPRPDDLAVMMAANNLSTCAHKPLISQPYISKSQPSPNKQLNQSLKQCKSENTKRAGGKRGRKAAADLNGFADDTDITDRDHTGSTQQQRRRLAANARERRRMHSLNVAFDRLRQVVPAMSKDKQLSKYDTLQMAQTYIAALCDILDKPPTHKTDSNSSET</sequence>
<name>A0A7G9UKX8_MALFL</name>
<feature type="compositionally biased region" description="Basic residues" evidence="8">
    <location>
        <begin position="99"/>
        <end position="109"/>
    </location>
</feature>
<dbReference type="PROSITE" id="PS50888">
    <property type="entry name" value="BHLH"/>
    <property type="match status" value="1"/>
</dbReference>
<accession>A0A7G9UKX8</accession>
<dbReference type="GO" id="GO:0045944">
    <property type="term" value="P:positive regulation of transcription by RNA polymerase II"/>
    <property type="evidence" value="ECO:0007669"/>
    <property type="project" value="TreeGrafter"/>
</dbReference>
<keyword evidence="4" id="KW-0524">Neurogenesis</keyword>